<keyword evidence="3" id="KW-1185">Reference proteome</keyword>
<dbReference type="Pfam" id="PF00717">
    <property type="entry name" value="Peptidase_S24"/>
    <property type="match status" value="1"/>
</dbReference>
<protein>
    <recommendedName>
        <fullName evidence="1">Peptidase S24/S26A/S26B/S26C domain-containing protein</fullName>
    </recommendedName>
</protein>
<name>A0A2T1NBX6_9FLAO</name>
<dbReference type="InterPro" id="IPR036286">
    <property type="entry name" value="LexA/Signal_pep-like_sf"/>
</dbReference>
<dbReference type="InterPro" id="IPR015927">
    <property type="entry name" value="Peptidase_S24_S26A/B/C"/>
</dbReference>
<proteinExistence type="predicted"/>
<dbReference type="Proteomes" id="UP000238426">
    <property type="component" value="Unassembled WGS sequence"/>
</dbReference>
<gene>
    <name evidence="2" type="ORF">C7H52_01370</name>
</gene>
<comment type="caution">
    <text evidence="2">The sequence shown here is derived from an EMBL/GenBank/DDBJ whole genome shotgun (WGS) entry which is preliminary data.</text>
</comment>
<dbReference type="EMBL" id="PXOQ01000007">
    <property type="protein sequence ID" value="PSG89948.1"/>
    <property type="molecule type" value="Genomic_DNA"/>
</dbReference>
<dbReference type="AlphaFoldDB" id="A0A2T1NBX6"/>
<accession>A0A2T1NBX6</accession>
<dbReference type="RefSeq" id="WP_106462091.1">
    <property type="nucleotide sequence ID" value="NZ_PXOQ01000007.1"/>
</dbReference>
<dbReference type="Gene3D" id="2.10.109.10">
    <property type="entry name" value="Umud Fragment, subunit A"/>
    <property type="match status" value="1"/>
</dbReference>
<sequence length="205" mass="23711">MDEIIHYKKKNKLSWNTLAECLPISGDSLRIAFKRNSVDQYYINTIKTHFEISNKIEQKKSSNTKEDNFKGIPSYTTDISNHIKTSFSDVLEIPEFYVNYKPFNDCTAYVNIYGDNMLPKYGNGDRLAIKQIFNLDVLIWGETYLVVTNGNANNLRTFKDVHPHKEFDKIILRATNPNYAGDIIINKTDILSMFIIKGKISHNFI</sequence>
<feature type="domain" description="Peptidase S24/S26A/S26B/S26C" evidence="1">
    <location>
        <begin position="104"/>
        <end position="187"/>
    </location>
</feature>
<reference evidence="2 3" key="1">
    <citation type="submission" date="2018-03" db="EMBL/GenBank/DDBJ databases">
        <title>Mesoflavibacter sp. HG37 and Mesoflavibacter sp. HG96 sp.nov., two marine bacteria isolated from seawater of Western Pacific Ocean.</title>
        <authorList>
            <person name="Cheng H."/>
            <person name="Wu Y.-H."/>
            <person name="Guo L.-L."/>
            <person name="Xu X.-W."/>
        </authorList>
    </citation>
    <scope>NUCLEOTIDE SEQUENCE [LARGE SCALE GENOMIC DNA]</scope>
    <source>
        <strain evidence="2 3">KCTC 32269</strain>
    </source>
</reference>
<evidence type="ECO:0000259" key="1">
    <source>
        <dbReference type="Pfam" id="PF00717"/>
    </source>
</evidence>
<evidence type="ECO:0000313" key="3">
    <source>
        <dbReference type="Proteomes" id="UP000238426"/>
    </source>
</evidence>
<dbReference type="SUPFAM" id="SSF51306">
    <property type="entry name" value="LexA/Signal peptidase"/>
    <property type="match status" value="1"/>
</dbReference>
<dbReference type="OrthoDB" id="3831186at2"/>
<evidence type="ECO:0000313" key="2">
    <source>
        <dbReference type="EMBL" id="PSG89948.1"/>
    </source>
</evidence>
<organism evidence="2 3">
    <name type="scientific">Aurantibacter aestuarii</name>
    <dbReference type="NCBI Taxonomy" id="1266046"/>
    <lineage>
        <taxon>Bacteria</taxon>
        <taxon>Pseudomonadati</taxon>
        <taxon>Bacteroidota</taxon>
        <taxon>Flavobacteriia</taxon>
        <taxon>Flavobacteriales</taxon>
        <taxon>Flavobacteriaceae</taxon>
        <taxon>Aurantibacter</taxon>
    </lineage>
</organism>